<dbReference type="InterPro" id="IPR001876">
    <property type="entry name" value="Znf_RanBP2"/>
</dbReference>
<feature type="compositionally biased region" description="Acidic residues" evidence="8">
    <location>
        <begin position="105"/>
        <end position="119"/>
    </location>
</feature>
<dbReference type="PANTHER" id="PTHR23193">
    <property type="entry name" value="NUCLEAR PORE COMPLEX PROTEIN NUP"/>
    <property type="match status" value="1"/>
</dbReference>
<dbReference type="GO" id="GO:0006405">
    <property type="term" value="P:RNA export from nucleus"/>
    <property type="evidence" value="ECO:0007669"/>
    <property type="project" value="TreeGrafter"/>
</dbReference>
<name>A0A8S9TPN1_PHYIN</name>
<dbReference type="Proteomes" id="UP000704712">
    <property type="component" value="Unassembled WGS sequence"/>
</dbReference>
<sequence length="1418" mass="144933">MLTESASLSAPLDSGERRAEARHRRREAAAPYSKRTKAAEDEDDVEFFARETDHNRRGSGFLARLASYIPIVNKLVTEKGDEEEAELQPAVDTSVDSIDIQTTQEDVDEEDEAQEETEKEQETPEETQKETPATPEPLLEKSKEPTPEDEEMPEPSSSPVTRAAPSFVTPKEQFPTPPRPPSKRGSRKSRSPSRDSSVDSGERSPAMMRQQRKRGDKRVFLPGPSQQSKMLRISNSLRRRKSTSPSPHDSALAVIKQKKTITMEEFERLQKQLHDMVETTPHTQLAMAQAALANGLERPFTRGFPGPTSFPGYVPGSIANQNHGALTVRDERKEIATKSGVPFGKRPRNHENGPILLSGSALRGQLTREERLMRKPRPSRLLTGAQRDAAARNAYSAAVAEKILSTLNKVQTPLEREAQKPTPSTSMSWAKYHLSIANDEKKSLENGMAFDSDDVAPPTSTVPRVAFPQPSQKPATLTFGSVPKASTTPMKGATSSSNDGTAFSPQAVSMTPALTRVPEQAKFEKIGEFKFTLPHRVDGVNQVGVNDEDTRVKFVFSPPPKMREPPVKVSSQKTAANGIGAAPFDFMPSSPKTKTTEWASKPPKTKESEKPKAAEKPVAPKDETEKPSTVDSAPAASTNGVVNPLARFMQLKPGQWKCPGCSVLNEATSAKCPCCETANPAGASAPKVTAPLASKPAGSISSSGFSFGAPAADAKMDADKPTAGSITASGFSFGAPLAESKKELEKPAGSISSSGFSFGAPASAAANKDSEKPVSGITSGGFSFTTPAPAPASASDKPTVSFGVPAVSDSKSDGFGSAAPISFGFSPPAKKNEDTPKICAVTEKAAASSFSHGASPSTSALAASTATTSGFTFGATNASTADNSSKSTKRKAHELGELKKDSTSLFSFGTTATATTEAPKASAPAFSFGASPEPKHTSPKEDSDRPKKRMAPSSMTTGSKPVASNPAFSFGGVSKPPQVPAKNNTGVNSPTPSFSFGGSNSSTTTDKPKETAAPSFSFCAASTDKPAESKPKETTPLTTGFTFGSSSTTSTSATKPSAGFGQATTESKGPAFSFGASTASPAPATSTPATTAPTASTGFTFGQSSTTSATSNAPAFGAAPATSSGSSFGFGVSTAPSTGTSDPPVPAAPASTPAFTFGSSSTQSAASSGFGSSGSATFGQTPATTSGFGSTSAAFGSGSSAFGSGASSGGFGSSSSASPSTAFGSSASTAPAAPAFSFGASIQAPATNASANQPAFSFGATSVPTPTGFGAAPAPSSGFGSSAPGGFRSSSPAPAFGNQSAPAAPVFGNSLPPPTNTFGAPAFGAPPASGFGGGPPSSGFRTPSPTPAFGAAPGAPAFGAAPAPTFGAPPAAPAFGAAPAAGAFGAPSADGGFNMGAAPQHVKGRRILKAKTRTRRTS</sequence>
<organism evidence="10 11">
    <name type="scientific">Phytophthora infestans</name>
    <name type="common">Potato late blight agent</name>
    <name type="synonym">Botrytis infestans</name>
    <dbReference type="NCBI Taxonomy" id="4787"/>
    <lineage>
        <taxon>Eukaryota</taxon>
        <taxon>Sar</taxon>
        <taxon>Stramenopiles</taxon>
        <taxon>Oomycota</taxon>
        <taxon>Peronosporomycetes</taxon>
        <taxon>Peronosporales</taxon>
        <taxon>Peronosporaceae</taxon>
        <taxon>Phytophthora</taxon>
    </lineage>
</organism>
<feature type="region of interest" description="Disordered" evidence="8">
    <location>
        <begin position="579"/>
        <end position="638"/>
    </location>
</feature>
<feature type="region of interest" description="Disordered" evidence="8">
    <location>
        <begin position="459"/>
        <end position="503"/>
    </location>
</feature>
<keyword evidence="3" id="KW-0479">Metal-binding</keyword>
<feature type="region of interest" description="Disordered" evidence="8">
    <location>
        <begin position="79"/>
        <end position="252"/>
    </location>
</feature>
<dbReference type="GO" id="GO:0006606">
    <property type="term" value="P:protein import into nucleus"/>
    <property type="evidence" value="ECO:0007669"/>
    <property type="project" value="TreeGrafter"/>
</dbReference>
<accession>A0A8S9TPN1</accession>
<evidence type="ECO:0000256" key="4">
    <source>
        <dbReference type="ARBA" id="ARBA00022771"/>
    </source>
</evidence>
<feature type="compositionally biased region" description="Low complexity" evidence="8">
    <location>
        <begin position="1034"/>
        <end position="1058"/>
    </location>
</feature>
<dbReference type="GO" id="GO:0017056">
    <property type="term" value="F:structural constituent of nuclear pore"/>
    <property type="evidence" value="ECO:0007669"/>
    <property type="project" value="TreeGrafter"/>
</dbReference>
<dbReference type="InterPro" id="IPR026054">
    <property type="entry name" value="Nucleoporin"/>
</dbReference>
<keyword evidence="6" id="KW-0539">Nucleus</keyword>
<evidence type="ECO:0000256" key="3">
    <source>
        <dbReference type="ARBA" id="ARBA00022723"/>
    </source>
</evidence>
<feature type="compositionally biased region" description="Polar residues" evidence="8">
    <location>
        <begin position="469"/>
        <end position="503"/>
    </location>
</feature>
<evidence type="ECO:0000259" key="9">
    <source>
        <dbReference type="PROSITE" id="PS50199"/>
    </source>
</evidence>
<dbReference type="PROSITE" id="PS50199">
    <property type="entry name" value="ZF_RANBP2_2"/>
    <property type="match status" value="1"/>
</dbReference>
<feature type="region of interest" description="Disordered" evidence="8">
    <location>
        <begin position="1"/>
        <end position="45"/>
    </location>
</feature>
<dbReference type="Gene3D" id="4.10.1060.10">
    <property type="entry name" value="Zinc finger, RanBP2-type"/>
    <property type="match status" value="1"/>
</dbReference>
<feature type="compositionally biased region" description="Basic and acidic residues" evidence="8">
    <location>
        <begin position="192"/>
        <end position="202"/>
    </location>
</feature>
<evidence type="ECO:0000313" key="11">
    <source>
        <dbReference type="Proteomes" id="UP000704712"/>
    </source>
</evidence>
<dbReference type="EMBL" id="JAACNO010002937">
    <property type="protein sequence ID" value="KAF4129582.1"/>
    <property type="molecule type" value="Genomic_DNA"/>
</dbReference>
<feature type="compositionally biased region" description="Basic residues" evidence="8">
    <location>
        <begin position="1402"/>
        <end position="1418"/>
    </location>
</feature>
<feature type="compositionally biased region" description="Low complexity" evidence="8">
    <location>
        <begin position="1337"/>
        <end position="1389"/>
    </location>
</feature>
<feature type="compositionally biased region" description="Polar residues" evidence="8">
    <location>
        <begin position="629"/>
        <end position="638"/>
    </location>
</feature>
<feature type="compositionally biased region" description="Low complexity" evidence="8">
    <location>
        <begin position="1069"/>
        <end position="1135"/>
    </location>
</feature>
<evidence type="ECO:0000256" key="2">
    <source>
        <dbReference type="ARBA" id="ARBA00022448"/>
    </source>
</evidence>
<feature type="compositionally biased region" description="Basic residues" evidence="8">
    <location>
        <begin position="181"/>
        <end position="191"/>
    </location>
</feature>
<evidence type="ECO:0000256" key="8">
    <source>
        <dbReference type="SAM" id="MobiDB-lite"/>
    </source>
</evidence>
<feature type="compositionally biased region" description="Basic and acidic residues" evidence="8">
    <location>
        <begin position="120"/>
        <end position="129"/>
    </location>
</feature>
<feature type="compositionally biased region" description="Basic and acidic residues" evidence="8">
    <location>
        <begin position="893"/>
        <end position="902"/>
    </location>
</feature>
<feature type="compositionally biased region" description="Low complexity" evidence="8">
    <location>
        <begin position="1317"/>
        <end position="1329"/>
    </location>
</feature>
<feature type="region of interest" description="Disordered" evidence="8">
    <location>
        <begin position="1269"/>
        <end position="1418"/>
    </location>
</feature>
<feature type="compositionally biased region" description="Polar residues" evidence="8">
    <location>
        <begin position="877"/>
        <end position="886"/>
    </location>
</feature>
<dbReference type="GO" id="GO:0008139">
    <property type="term" value="F:nuclear localization sequence binding"/>
    <property type="evidence" value="ECO:0007669"/>
    <property type="project" value="TreeGrafter"/>
</dbReference>
<keyword evidence="4 7" id="KW-0863">Zinc-finger</keyword>
<feature type="region of interest" description="Disordered" evidence="8">
    <location>
        <begin position="872"/>
        <end position="1176"/>
    </location>
</feature>
<evidence type="ECO:0000256" key="7">
    <source>
        <dbReference type="PROSITE-ProRule" id="PRU00322"/>
    </source>
</evidence>
<reference evidence="10" key="1">
    <citation type="submission" date="2020-03" db="EMBL/GenBank/DDBJ databases">
        <title>Hybrid Assembly of Korean Phytophthora infestans isolates.</title>
        <authorList>
            <person name="Prokchorchik M."/>
            <person name="Lee Y."/>
            <person name="Seo J."/>
            <person name="Cho J.-H."/>
            <person name="Park Y.-E."/>
            <person name="Jang D.-C."/>
            <person name="Im J.-S."/>
            <person name="Choi J.-G."/>
            <person name="Park H.-J."/>
            <person name="Lee G.-B."/>
            <person name="Lee Y.-G."/>
            <person name="Hong S.-Y."/>
            <person name="Cho K."/>
            <person name="Sohn K.H."/>
        </authorList>
    </citation>
    <scope>NUCLEOTIDE SEQUENCE</scope>
    <source>
        <strain evidence="10">KR_2_A2</strain>
    </source>
</reference>
<feature type="compositionally biased region" description="Polar residues" evidence="8">
    <location>
        <begin position="224"/>
        <end position="236"/>
    </location>
</feature>
<feature type="compositionally biased region" description="Basic and acidic residues" evidence="8">
    <location>
        <begin position="933"/>
        <end position="945"/>
    </location>
</feature>
<dbReference type="GO" id="GO:0005643">
    <property type="term" value="C:nuclear pore"/>
    <property type="evidence" value="ECO:0007669"/>
    <property type="project" value="TreeGrafter"/>
</dbReference>
<evidence type="ECO:0000313" key="10">
    <source>
        <dbReference type="EMBL" id="KAF4129582.1"/>
    </source>
</evidence>
<dbReference type="PROSITE" id="PS01358">
    <property type="entry name" value="ZF_RANBP2_1"/>
    <property type="match status" value="1"/>
</dbReference>
<keyword evidence="5" id="KW-0862">Zinc</keyword>
<feature type="compositionally biased region" description="Low complexity" evidence="8">
    <location>
        <begin position="1269"/>
        <end position="1295"/>
    </location>
</feature>
<keyword evidence="2" id="KW-0813">Transport</keyword>
<comment type="caution">
    <text evidence="10">The sequence shown here is derived from an EMBL/GenBank/DDBJ whole genome shotgun (WGS) entry which is preliminary data.</text>
</comment>
<evidence type="ECO:0000256" key="1">
    <source>
        <dbReference type="ARBA" id="ARBA00004123"/>
    </source>
</evidence>
<gene>
    <name evidence="10" type="ORF">GN958_ATG21077</name>
</gene>
<feature type="compositionally biased region" description="Low complexity" evidence="8">
    <location>
        <begin position="988"/>
        <end position="1005"/>
    </location>
</feature>
<dbReference type="SMART" id="SM00547">
    <property type="entry name" value="ZnF_RBZ"/>
    <property type="match status" value="1"/>
</dbReference>
<evidence type="ECO:0000256" key="5">
    <source>
        <dbReference type="ARBA" id="ARBA00022833"/>
    </source>
</evidence>
<dbReference type="PANTHER" id="PTHR23193:SF23">
    <property type="entry name" value="NUCLEAR PORE COMPLEX PROTEIN NUP153"/>
    <property type="match status" value="1"/>
</dbReference>
<evidence type="ECO:0000256" key="6">
    <source>
        <dbReference type="ARBA" id="ARBA00023242"/>
    </source>
</evidence>
<comment type="subcellular location">
    <subcellularLocation>
        <location evidence="1">Nucleus</location>
    </subcellularLocation>
</comment>
<feature type="compositionally biased region" description="Low complexity" evidence="8">
    <location>
        <begin position="1148"/>
        <end position="1176"/>
    </location>
</feature>
<proteinExistence type="predicted"/>
<dbReference type="GO" id="GO:0008270">
    <property type="term" value="F:zinc ion binding"/>
    <property type="evidence" value="ECO:0007669"/>
    <property type="project" value="UniProtKB-KW"/>
</dbReference>
<protein>
    <recommendedName>
        <fullName evidence="9">RanBP2-type domain-containing protein</fullName>
    </recommendedName>
</protein>
<feature type="compositionally biased region" description="Basic and acidic residues" evidence="8">
    <location>
        <begin position="604"/>
        <end position="628"/>
    </location>
</feature>
<feature type="compositionally biased region" description="Low complexity" evidence="8">
    <location>
        <begin position="903"/>
        <end position="932"/>
    </location>
</feature>
<feature type="domain" description="RanBP2-type" evidence="9">
    <location>
        <begin position="652"/>
        <end position="681"/>
    </location>
</feature>